<reference evidence="2" key="1">
    <citation type="journal article" date="2014" name="Genome Biol.">
        <title>Transcriptome and methylome profiling reveals relics of genome dominance in the mesopolyploid Brassica oleracea.</title>
        <authorList>
            <person name="Parkin I.A."/>
            <person name="Koh C."/>
            <person name="Tang H."/>
            <person name="Robinson S.J."/>
            <person name="Kagale S."/>
            <person name="Clarke W.E."/>
            <person name="Town C.D."/>
            <person name="Nixon J."/>
            <person name="Krishnakumar V."/>
            <person name="Bidwell S.L."/>
            <person name="Denoeud F."/>
            <person name="Belcram H."/>
            <person name="Links M.G."/>
            <person name="Just J."/>
            <person name="Clarke C."/>
            <person name="Bender T."/>
            <person name="Huebert T."/>
            <person name="Mason A.S."/>
            <person name="Pires J.C."/>
            <person name="Barker G."/>
            <person name="Moore J."/>
            <person name="Walley P.G."/>
            <person name="Manoli S."/>
            <person name="Batley J."/>
            <person name="Edwards D."/>
            <person name="Nelson M.N."/>
            <person name="Wang X."/>
            <person name="Paterson A.H."/>
            <person name="King G."/>
            <person name="Bancroft I."/>
            <person name="Chalhoub B."/>
            <person name="Sharpe A.G."/>
        </authorList>
    </citation>
    <scope>NUCLEOTIDE SEQUENCE [LARGE SCALE GENOMIC DNA]</scope>
    <source>
        <strain evidence="2">cv. TO1000</strain>
    </source>
</reference>
<dbReference type="EnsemblPlants" id="Bo07182s010.1">
    <property type="protein sequence ID" value="Bo07182s010.1"/>
    <property type="gene ID" value="Bo07182s010"/>
</dbReference>
<name>A0A0D2ZY02_BRAOL</name>
<dbReference type="AlphaFoldDB" id="A0A0D2ZY02"/>
<dbReference type="Proteomes" id="UP000032141">
    <property type="component" value="Unassembled WGS sequence"/>
</dbReference>
<feature type="compositionally biased region" description="Polar residues" evidence="1">
    <location>
        <begin position="36"/>
        <end position="45"/>
    </location>
</feature>
<keyword evidence="3" id="KW-1185">Reference proteome</keyword>
<organism evidence="2 3">
    <name type="scientific">Brassica oleracea var. oleracea</name>
    <dbReference type="NCBI Taxonomy" id="109376"/>
    <lineage>
        <taxon>Eukaryota</taxon>
        <taxon>Viridiplantae</taxon>
        <taxon>Streptophyta</taxon>
        <taxon>Embryophyta</taxon>
        <taxon>Tracheophyta</taxon>
        <taxon>Spermatophyta</taxon>
        <taxon>Magnoliopsida</taxon>
        <taxon>eudicotyledons</taxon>
        <taxon>Gunneridae</taxon>
        <taxon>Pentapetalae</taxon>
        <taxon>rosids</taxon>
        <taxon>malvids</taxon>
        <taxon>Brassicales</taxon>
        <taxon>Brassicaceae</taxon>
        <taxon>Brassiceae</taxon>
        <taxon>Brassica</taxon>
    </lineage>
</organism>
<dbReference type="HOGENOM" id="CLU_012390_0_4_1"/>
<evidence type="ECO:0000313" key="2">
    <source>
        <dbReference type="EnsemblPlants" id="Bo07182s010.1"/>
    </source>
</evidence>
<dbReference type="PANTHER" id="PTHR45023:SF4">
    <property type="entry name" value="GLYCINE-RICH PROTEIN-RELATED"/>
    <property type="match status" value="1"/>
</dbReference>
<sequence>MDSYPNPNFNFVDLLQSQQESGFGLESSSFPLFGTQATEGSNFEQDSPAAAERKERRTWTPTHDAVLISAWLNTSKHPVVENEQRFVAFWKRIAAYYSA</sequence>
<protein>
    <submittedName>
        <fullName evidence="2">Uncharacterized protein</fullName>
    </submittedName>
</protein>
<accession>A0A0D2ZY02</accession>
<dbReference type="Gramene" id="Bo07182s010.1">
    <property type="protein sequence ID" value="Bo07182s010.1"/>
    <property type="gene ID" value="Bo07182s010"/>
</dbReference>
<proteinExistence type="predicted"/>
<evidence type="ECO:0000313" key="3">
    <source>
        <dbReference type="Proteomes" id="UP000032141"/>
    </source>
</evidence>
<dbReference type="PANTHER" id="PTHR45023">
    <property type="match status" value="1"/>
</dbReference>
<evidence type="ECO:0000256" key="1">
    <source>
        <dbReference type="SAM" id="MobiDB-lite"/>
    </source>
</evidence>
<reference evidence="2" key="2">
    <citation type="submission" date="2015-06" db="UniProtKB">
        <authorList>
            <consortium name="EnsemblPlants"/>
        </authorList>
    </citation>
    <scope>IDENTIFICATION</scope>
</reference>
<dbReference type="STRING" id="109376.A0A0D2ZY02"/>
<feature type="region of interest" description="Disordered" evidence="1">
    <location>
        <begin position="36"/>
        <end position="58"/>
    </location>
</feature>